<sequence length="269" mass="30721">MSELIRHELSKIAAVKPLYFLIVLFLPVQLYMVYWQHRWRPGSAWEGISALPYSIGTVFEGLIILIALSGVFTMEYSLHTDGLIRSTRLGRTRIVTAKVAAAMIFIVLIVLYIWIVNITSNLMIEGVEGWSEPLHSLNRYSLAPYDLAVWIYILLQLATNLLGCMGFGLLVLALSARTSSILTVFFIAGFLFAIPFLIHNFSEMSLAWLLKHAGFTEIMRVENLFNRPRQVITGNYILPLHPSAFYLYAVLLSALLAWLSYRNYELRRR</sequence>
<feature type="transmembrane region" description="Helical" evidence="1">
    <location>
        <begin position="243"/>
        <end position="261"/>
    </location>
</feature>
<evidence type="ECO:0000313" key="2">
    <source>
        <dbReference type="EMBL" id="REK76946.1"/>
    </source>
</evidence>
<organism evidence="2 3">
    <name type="scientific">Paenibacillus paeoniae</name>
    <dbReference type="NCBI Taxonomy" id="2292705"/>
    <lineage>
        <taxon>Bacteria</taxon>
        <taxon>Bacillati</taxon>
        <taxon>Bacillota</taxon>
        <taxon>Bacilli</taxon>
        <taxon>Bacillales</taxon>
        <taxon>Paenibacillaceae</taxon>
        <taxon>Paenibacillus</taxon>
    </lineage>
</organism>
<feature type="transmembrane region" description="Helical" evidence="1">
    <location>
        <begin position="53"/>
        <end position="74"/>
    </location>
</feature>
<feature type="transmembrane region" description="Helical" evidence="1">
    <location>
        <begin position="181"/>
        <end position="201"/>
    </location>
</feature>
<keyword evidence="1" id="KW-0812">Transmembrane</keyword>
<evidence type="ECO:0000313" key="3">
    <source>
        <dbReference type="Proteomes" id="UP000261905"/>
    </source>
</evidence>
<dbReference type="EMBL" id="QUBQ01000001">
    <property type="protein sequence ID" value="REK76946.1"/>
    <property type="molecule type" value="Genomic_DNA"/>
</dbReference>
<keyword evidence="3" id="KW-1185">Reference proteome</keyword>
<feature type="transmembrane region" description="Helical" evidence="1">
    <location>
        <begin position="12"/>
        <end position="33"/>
    </location>
</feature>
<accession>A0A371PL70</accession>
<keyword evidence="1" id="KW-1133">Transmembrane helix</keyword>
<dbReference type="Pfam" id="PF12730">
    <property type="entry name" value="ABC2_membrane_4"/>
    <property type="match status" value="1"/>
</dbReference>
<keyword evidence="1" id="KW-0472">Membrane</keyword>
<proteinExistence type="predicted"/>
<feature type="transmembrane region" description="Helical" evidence="1">
    <location>
        <begin position="95"/>
        <end position="115"/>
    </location>
</feature>
<protein>
    <submittedName>
        <fullName evidence="2">Uncharacterized protein</fullName>
    </submittedName>
</protein>
<feature type="transmembrane region" description="Helical" evidence="1">
    <location>
        <begin position="149"/>
        <end position="174"/>
    </location>
</feature>
<dbReference type="RefSeq" id="WP_116044211.1">
    <property type="nucleotide sequence ID" value="NZ_QUBQ01000001.1"/>
</dbReference>
<comment type="caution">
    <text evidence="2">The sequence shown here is derived from an EMBL/GenBank/DDBJ whole genome shotgun (WGS) entry which is preliminary data.</text>
</comment>
<dbReference type="AlphaFoldDB" id="A0A371PL70"/>
<dbReference type="OrthoDB" id="2677936at2"/>
<dbReference type="Proteomes" id="UP000261905">
    <property type="component" value="Unassembled WGS sequence"/>
</dbReference>
<reference evidence="2 3" key="1">
    <citation type="submission" date="2018-08" db="EMBL/GenBank/DDBJ databases">
        <title>Paenibacillus sp. M4BSY-1, whole genome shotgun sequence.</title>
        <authorList>
            <person name="Tuo L."/>
        </authorList>
    </citation>
    <scope>NUCLEOTIDE SEQUENCE [LARGE SCALE GENOMIC DNA]</scope>
    <source>
        <strain evidence="2 3">M4BSY-1</strain>
    </source>
</reference>
<evidence type="ECO:0000256" key="1">
    <source>
        <dbReference type="SAM" id="Phobius"/>
    </source>
</evidence>
<name>A0A371PL70_9BACL</name>
<gene>
    <name evidence="2" type="ORF">DX130_08020</name>
</gene>